<evidence type="ECO:0000256" key="9">
    <source>
        <dbReference type="SAM" id="Phobius"/>
    </source>
</evidence>
<proteinExistence type="inferred from homology"/>
<sequence length="447" mass="47785">MMNTSQVSFLERVFKLSEHGTNVRTEIIAGFTTFLTMCYIVIVNPSILSITGMDFGAVFVATCISAAIGCFIMGALANYPIALAPGMGLNAYFTFSVVKGMGVPWQVALAAVFVSGIIFILFSFLKLREMLVNALPMSLKMAIAAGIGMFLALIALKGSGIIVASEATLVKMGELYVMDNGIKLPNWPVLLALLGFFLIIVLDYFRVRGAIIISIFTVTLISIVLGLTEFQGIVDPIPSIAPTFMQMDFNGLFNGSLIAVIFVFFLVDLFDSTGTLVGVSHRAGLLVDGKLPRLKKALFADSTAIVAGAALGTSSTTPYIESASGVSAGGRTGLTAITVGVLMLACLWFSPLAKTVPAFATAPALLYIGVQMMRSVIEIEWHDITESAPAFITIAFMPFTYSIADGIAMGFISYAVIKLLCNRTKEVPPMVWIVAVAWAAKFWFLGA</sequence>
<keyword evidence="5 8" id="KW-0812">Transmembrane</keyword>
<feature type="transmembrane region" description="Helical" evidence="9">
    <location>
        <begin position="55"/>
        <end position="83"/>
    </location>
</feature>
<dbReference type="InterPro" id="IPR006043">
    <property type="entry name" value="NCS2"/>
</dbReference>
<keyword evidence="11" id="KW-1185">Reference proteome</keyword>
<keyword evidence="6 8" id="KW-1133">Transmembrane helix</keyword>
<feature type="transmembrane region" description="Helical" evidence="9">
    <location>
        <begin position="356"/>
        <end position="377"/>
    </location>
</feature>
<comment type="subcellular location">
    <subcellularLocation>
        <location evidence="1 8">Cell membrane</location>
        <topology evidence="1 8">Multi-pass membrane protein</topology>
    </subcellularLocation>
</comment>
<comment type="similarity">
    <text evidence="2 8">Belongs to the nucleobase:cation symporter-2 (NCS2) (TC 2.A.40) family. Azg-like subfamily.</text>
</comment>
<dbReference type="PANTHER" id="PTHR43337:SF1">
    <property type="entry name" value="XANTHINE_URACIL PERMEASE C887.17-RELATED"/>
    <property type="match status" value="1"/>
</dbReference>
<evidence type="ECO:0000256" key="2">
    <source>
        <dbReference type="ARBA" id="ARBA00005697"/>
    </source>
</evidence>
<protein>
    <submittedName>
        <fullName evidence="10">Guanine permease</fullName>
    </submittedName>
</protein>
<feature type="transmembrane region" description="Helical" evidence="9">
    <location>
        <begin position="103"/>
        <end position="125"/>
    </location>
</feature>
<dbReference type="PIRSF" id="PIRSF005353">
    <property type="entry name" value="PbuG"/>
    <property type="match status" value="1"/>
</dbReference>
<evidence type="ECO:0000256" key="3">
    <source>
        <dbReference type="ARBA" id="ARBA00022448"/>
    </source>
</evidence>
<organism evidence="10 11">
    <name type="scientific">Neisseria zoodegmatis</name>
    <dbReference type="NCBI Taxonomy" id="326523"/>
    <lineage>
        <taxon>Bacteria</taxon>
        <taxon>Pseudomonadati</taxon>
        <taxon>Pseudomonadota</taxon>
        <taxon>Betaproteobacteria</taxon>
        <taxon>Neisseriales</taxon>
        <taxon>Neisseriaceae</taxon>
        <taxon>Neisseria</taxon>
    </lineage>
</organism>
<dbReference type="InterPro" id="IPR045018">
    <property type="entry name" value="Azg-like"/>
</dbReference>
<reference evidence="10 11" key="1">
    <citation type="submission" date="2017-01" db="EMBL/GenBank/DDBJ databases">
        <authorList>
            <person name="Wolfgang W.J."/>
            <person name="Cole J."/>
            <person name="Wroblewski D."/>
            <person name="Mcginnis J."/>
            <person name="Musser K.A."/>
        </authorList>
    </citation>
    <scope>NUCLEOTIDE SEQUENCE [LARGE SCALE GENOMIC DNA]</scope>
    <source>
        <strain evidence="10 11">DSM 21643</strain>
    </source>
</reference>
<dbReference type="Pfam" id="PF00860">
    <property type="entry name" value="Xan_ur_permease"/>
    <property type="match status" value="1"/>
</dbReference>
<feature type="transmembrane region" description="Helical" evidence="9">
    <location>
        <begin position="253"/>
        <end position="277"/>
    </location>
</feature>
<feature type="transmembrane region" description="Helical" evidence="9">
    <location>
        <begin position="389"/>
        <end position="417"/>
    </location>
</feature>
<evidence type="ECO:0000256" key="1">
    <source>
        <dbReference type="ARBA" id="ARBA00004651"/>
    </source>
</evidence>
<feature type="transmembrane region" description="Helical" evidence="9">
    <location>
        <begin position="27"/>
        <end position="48"/>
    </location>
</feature>
<evidence type="ECO:0000256" key="8">
    <source>
        <dbReference type="PIRNR" id="PIRNR005353"/>
    </source>
</evidence>
<feature type="transmembrane region" description="Helical" evidence="9">
    <location>
        <begin position="212"/>
        <end position="233"/>
    </location>
</feature>
<feature type="transmembrane region" description="Helical" evidence="9">
    <location>
        <begin position="332"/>
        <end position="349"/>
    </location>
</feature>
<gene>
    <name evidence="10" type="ORF">BWD10_04935</name>
</gene>
<dbReference type="EMBL" id="MTBM01000005">
    <property type="protein sequence ID" value="OSI10405.1"/>
    <property type="molecule type" value="Genomic_DNA"/>
</dbReference>
<keyword evidence="4 8" id="KW-1003">Cell membrane</keyword>
<evidence type="ECO:0000256" key="6">
    <source>
        <dbReference type="ARBA" id="ARBA00022989"/>
    </source>
</evidence>
<feature type="transmembrane region" description="Helical" evidence="9">
    <location>
        <begin position="184"/>
        <end position="205"/>
    </location>
</feature>
<evidence type="ECO:0000256" key="5">
    <source>
        <dbReference type="ARBA" id="ARBA00022692"/>
    </source>
</evidence>
<evidence type="ECO:0000313" key="11">
    <source>
        <dbReference type="Proteomes" id="UP000193466"/>
    </source>
</evidence>
<accession>A0ABX3WGL6</accession>
<feature type="transmembrane region" description="Helical" evidence="9">
    <location>
        <begin position="429"/>
        <end position="446"/>
    </location>
</feature>
<dbReference type="PANTHER" id="PTHR43337">
    <property type="entry name" value="XANTHINE/URACIL PERMEASE C887.17-RELATED"/>
    <property type="match status" value="1"/>
</dbReference>
<evidence type="ECO:0000256" key="7">
    <source>
        <dbReference type="ARBA" id="ARBA00023136"/>
    </source>
</evidence>
<dbReference type="Proteomes" id="UP000193466">
    <property type="component" value="Unassembled WGS sequence"/>
</dbReference>
<evidence type="ECO:0000313" key="10">
    <source>
        <dbReference type="EMBL" id="OSI10405.1"/>
    </source>
</evidence>
<dbReference type="InterPro" id="IPR026033">
    <property type="entry name" value="Azg-like_bact_archaea"/>
</dbReference>
<evidence type="ECO:0000256" key="4">
    <source>
        <dbReference type="ARBA" id="ARBA00022475"/>
    </source>
</evidence>
<keyword evidence="7 8" id="KW-0472">Membrane</keyword>
<name>A0ABX3WGL6_9NEIS</name>
<comment type="caution">
    <text evidence="10">The sequence shown here is derived from an EMBL/GenBank/DDBJ whole genome shotgun (WGS) entry which is preliminary data.</text>
</comment>
<feature type="transmembrane region" description="Helical" evidence="9">
    <location>
        <begin position="137"/>
        <end position="164"/>
    </location>
</feature>
<keyword evidence="3 8" id="KW-0813">Transport</keyword>